<dbReference type="CDD" id="cd23992">
    <property type="entry name" value="PBP_GOBP"/>
    <property type="match status" value="1"/>
</dbReference>
<dbReference type="Proteomes" id="UP000625711">
    <property type="component" value="Unassembled WGS sequence"/>
</dbReference>
<evidence type="ECO:0000313" key="6">
    <source>
        <dbReference type="EMBL" id="KAF7272389.1"/>
    </source>
</evidence>
<comment type="subcellular location">
    <subcellularLocation>
        <location evidence="1">Secreted</location>
    </subcellularLocation>
</comment>
<gene>
    <name evidence="6" type="ORF">GWI33_014816</name>
</gene>
<dbReference type="Gene3D" id="1.10.238.20">
    <property type="entry name" value="Pheromone/general odorant binding protein domain"/>
    <property type="match status" value="1"/>
</dbReference>
<dbReference type="GO" id="GO:0005549">
    <property type="term" value="F:odorant binding"/>
    <property type="evidence" value="ECO:0007669"/>
    <property type="project" value="InterPro"/>
</dbReference>
<protein>
    <submittedName>
        <fullName evidence="6">Uncharacterized protein</fullName>
    </submittedName>
</protein>
<dbReference type="OrthoDB" id="6757557at2759"/>
<dbReference type="PANTHER" id="PTHR11857:SF43">
    <property type="entry name" value="GEO07291P1-RELATED"/>
    <property type="match status" value="1"/>
</dbReference>
<dbReference type="SUPFAM" id="SSF47565">
    <property type="entry name" value="Insect pheromone/odorant-binding proteins"/>
    <property type="match status" value="1"/>
</dbReference>
<sequence>MDNLVTKYLVMFSIAVLVKGELFTKEELTKLKQYEDDCIKESGVDKSTLIRVVQNKEYVDDPKLKEHILCCCKKLKFVNDDGTVNKDQLTEKFVEKFKHKKAVEEAVKTCGIKKDTAVDTAFEMVKCFHKYAPDTLDLMMVLKS</sequence>
<keyword evidence="3" id="KW-0964">Secreted</keyword>
<comment type="similarity">
    <text evidence="2">Belongs to the PBP/GOBP family.</text>
</comment>
<keyword evidence="7" id="KW-1185">Reference proteome</keyword>
<dbReference type="AlphaFoldDB" id="A0A834I3Q4"/>
<feature type="chain" id="PRO_5032653287" evidence="5">
    <location>
        <begin position="21"/>
        <end position="144"/>
    </location>
</feature>
<dbReference type="GO" id="GO:0007608">
    <property type="term" value="P:sensory perception of smell"/>
    <property type="evidence" value="ECO:0007669"/>
    <property type="project" value="TreeGrafter"/>
</dbReference>
<proteinExistence type="inferred from homology"/>
<dbReference type="InterPro" id="IPR006170">
    <property type="entry name" value="PBP/GOBP"/>
</dbReference>
<organism evidence="6 7">
    <name type="scientific">Rhynchophorus ferrugineus</name>
    <name type="common">Red palm weevil</name>
    <name type="synonym">Curculio ferrugineus</name>
    <dbReference type="NCBI Taxonomy" id="354439"/>
    <lineage>
        <taxon>Eukaryota</taxon>
        <taxon>Metazoa</taxon>
        <taxon>Ecdysozoa</taxon>
        <taxon>Arthropoda</taxon>
        <taxon>Hexapoda</taxon>
        <taxon>Insecta</taxon>
        <taxon>Pterygota</taxon>
        <taxon>Neoptera</taxon>
        <taxon>Endopterygota</taxon>
        <taxon>Coleoptera</taxon>
        <taxon>Polyphaga</taxon>
        <taxon>Cucujiformia</taxon>
        <taxon>Curculionidae</taxon>
        <taxon>Dryophthorinae</taxon>
        <taxon>Rhynchophorus</taxon>
    </lineage>
</organism>
<dbReference type="PANTHER" id="PTHR11857">
    <property type="entry name" value="ODORANT BINDING PROTEIN-RELATED"/>
    <property type="match status" value="1"/>
</dbReference>
<evidence type="ECO:0000256" key="4">
    <source>
        <dbReference type="ARBA" id="ARBA00022729"/>
    </source>
</evidence>
<dbReference type="InterPro" id="IPR036728">
    <property type="entry name" value="PBP_GOBP_sf"/>
</dbReference>
<evidence type="ECO:0000256" key="1">
    <source>
        <dbReference type="ARBA" id="ARBA00004613"/>
    </source>
</evidence>
<keyword evidence="4 5" id="KW-0732">Signal</keyword>
<comment type="caution">
    <text evidence="6">The sequence shown here is derived from an EMBL/GenBank/DDBJ whole genome shotgun (WGS) entry which is preliminary data.</text>
</comment>
<evidence type="ECO:0000313" key="7">
    <source>
        <dbReference type="Proteomes" id="UP000625711"/>
    </source>
</evidence>
<reference evidence="6" key="1">
    <citation type="submission" date="2020-08" db="EMBL/GenBank/DDBJ databases">
        <title>Genome sequencing and assembly of the red palm weevil Rhynchophorus ferrugineus.</title>
        <authorList>
            <person name="Dias G.B."/>
            <person name="Bergman C.M."/>
            <person name="Manee M."/>
        </authorList>
    </citation>
    <scope>NUCLEOTIDE SEQUENCE</scope>
    <source>
        <strain evidence="6">AA-2017</strain>
        <tissue evidence="6">Whole larva</tissue>
    </source>
</reference>
<dbReference type="GO" id="GO:0005615">
    <property type="term" value="C:extracellular space"/>
    <property type="evidence" value="ECO:0007669"/>
    <property type="project" value="TreeGrafter"/>
</dbReference>
<dbReference type="SMART" id="SM00708">
    <property type="entry name" value="PhBP"/>
    <property type="match status" value="1"/>
</dbReference>
<accession>A0A834I3Q4</accession>
<dbReference type="Pfam" id="PF01395">
    <property type="entry name" value="PBP_GOBP"/>
    <property type="match status" value="1"/>
</dbReference>
<name>A0A834I3Q4_RHYFE</name>
<evidence type="ECO:0000256" key="3">
    <source>
        <dbReference type="ARBA" id="ARBA00022525"/>
    </source>
</evidence>
<evidence type="ECO:0000256" key="5">
    <source>
        <dbReference type="SAM" id="SignalP"/>
    </source>
</evidence>
<feature type="signal peptide" evidence="5">
    <location>
        <begin position="1"/>
        <end position="20"/>
    </location>
</feature>
<evidence type="ECO:0000256" key="2">
    <source>
        <dbReference type="ARBA" id="ARBA00008098"/>
    </source>
</evidence>
<dbReference type="EMBL" id="JAACXV010013771">
    <property type="protein sequence ID" value="KAF7272389.1"/>
    <property type="molecule type" value="Genomic_DNA"/>
</dbReference>